<dbReference type="Proteomes" id="UP000251692">
    <property type="component" value="Unassembled WGS sequence"/>
</dbReference>
<accession>A0A364RFX6</accession>
<dbReference type="EMBL" id="QMDV01000002">
    <property type="protein sequence ID" value="RAU83066.1"/>
    <property type="molecule type" value="Genomic_DNA"/>
</dbReference>
<gene>
    <name evidence="1" type="ORF">DP923_07495</name>
</gene>
<sequence>MAASNKNKRMAWLPMYLAQQDVELLNNWLNKAEELAFLISNGNRKWVAKKEHGISTDLASQKSGLGYVEYKLWHVPSGPLPLLDLYSEASTQITDPWAGWTEIRPGANTAIPYFGAGYPGVIHLEIKIADEGEVPISNFGWIGNHYRIIGNGADKTTEKFWNKLKRMAKMEATQIPRCNDSRGKKEIYAFPTAYQEIENGRLCSLN</sequence>
<name>A0A364RFX6_9BACT</name>
<protein>
    <submittedName>
        <fullName evidence="1">Uncharacterized protein</fullName>
    </submittedName>
</protein>
<organism evidence="1 2">
    <name type="scientific">Pontibacter arcticus</name>
    <dbReference type="NCBI Taxonomy" id="2080288"/>
    <lineage>
        <taxon>Bacteria</taxon>
        <taxon>Pseudomonadati</taxon>
        <taxon>Bacteroidota</taxon>
        <taxon>Cytophagia</taxon>
        <taxon>Cytophagales</taxon>
        <taxon>Hymenobacteraceae</taxon>
        <taxon>Pontibacter</taxon>
    </lineage>
</organism>
<keyword evidence="2" id="KW-1185">Reference proteome</keyword>
<comment type="caution">
    <text evidence="1">The sequence shown here is derived from an EMBL/GenBank/DDBJ whole genome shotgun (WGS) entry which is preliminary data.</text>
</comment>
<reference evidence="1 2" key="2">
    <citation type="submission" date="2018-07" db="EMBL/GenBank/DDBJ databases">
        <title>Pontibacter sp. 2b14 genomic sequence and assembly.</title>
        <authorList>
            <person name="Du Z.-J."/>
        </authorList>
    </citation>
    <scope>NUCLEOTIDE SEQUENCE [LARGE SCALE GENOMIC DNA]</scope>
    <source>
        <strain evidence="1 2">2b14</strain>
    </source>
</reference>
<dbReference type="AlphaFoldDB" id="A0A364RFX6"/>
<evidence type="ECO:0000313" key="1">
    <source>
        <dbReference type="EMBL" id="RAU83066.1"/>
    </source>
</evidence>
<evidence type="ECO:0000313" key="2">
    <source>
        <dbReference type="Proteomes" id="UP000251692"/>
    </source>
</evidence>
<proteinExistence type="predicted"/>
<reference evidence="1 2" key="1">
    <citation type="submission" date="2018-06" db="EMBL/GenBank/DDBJ databases">
        <authorList>
            <person name="Liu Z.-W."/>
        </authorList>
    </citation>
    <scope>NUCLEOTIDE SEQUENCE [LARGE SCALE GENOMIC DNA]</scope>
    <source>
        <strain evidence="1 2">2b14</strain>
    </source>
</reference>